<evidence type="ECO:0000256" key="7">
    <source>
        <dbReference type="ARBA" id="ARBA00022967"/>
    </source>
</evidence>
<dbReference type="PROSITE" id="PS00211">
    <property type="entry name" value="ABC_TRANSPORTER_1"/>
    <property type="match status" value="1"/>
</dbReference>
<organism evidence="10">
    <name type="scientific">Candidatus Methanomethylicus mesodigestus</name>
    <dbReference type="NCBI Taxonomy" id="1867258"/>
    <lineage>
        <taxon>Archaea</taxon>
        <taxon>Thermoproteota</taxon>
        <taxon>Methanosuratincolia</taxon>
        <taxon>Candidatus Methanomethylicales</taxon>
        <taxon>Candidatus Methanomethylicaceae</taxon>
        <taxon>Candidatus Methanomethylicus</taxon>
    </lineage>
</organism>
<feature type="domain" description="ABC transporter" evidence="9">
    <location>
        <begin position="4"/>
        <end position="254"/>
    </location>
</feature>
<gene>
    <name evidence="10" type="ORF">ENS19_07550</name>
</gene>
<dbReference type="GO" id="GO:0005524">
    <property type="term" value="F:ATP binding"/>
    <property type="evidence" value="ECO:0007669"/>
    <property type="project" value="UniProtKB-KW"/>
</dbReference>
<dbReference type="GO" id="GO:0016887">
    <property type="term" value="F:ATP hydrolysis activity"/>
    <property type="evidence" value="ECO:0007669"/>
    <property type="project" value="InterPro"/>
</dbReference>
<keyword evidence="4" id="KW-0997">Cell inner membrane</keyword>
<evidence type="ECO:0000256" key="5">
    <source>
        <dbReference type="ARBA" id="ARBA00022741"/>
    </source>
</evidence>
<dbReference type="PANTHER" id="PTHR43297">
    <property type="entry name" value="OLIGOPEPTIDE TRANSPORT ATP-BINDING PROTEIN APPD"/>
    <property type="match status" value="1"/>
</dbReference>
<evidence type="ECO:0000256" key="2">
    <source>
        <dbReference type="ARBA" id="ARBA00022448"/>
    </source>
</evidence>
<dbReference type="InterPro" id="IPR003439">
    <property type="entry name" value="ABC_transporter-like_ATP-bd"/>
</dbReference>
<dbReference type="NCBIfam" id="TIGR01727">
    <property type="entry name" value="oligo_HPY"/>
    <property type="match status" value="1"/>
</dbReference>
<keyword evidence="3" id="KW-1003">Cell membrane</keyword>
<keyword evidence="8" id="KW-0472">Membrane</keyword>
<dbReference type="InterPro" id="IPR050388">
    <property type="entry name" value="ABC_Ni/Peptide_Import"/>
</dbReference>
<proteinExistence type="predicted"/>
<evidence type="ECO:0000259" key="9">
    <source>
        <dbReference type="PROSITE" id="PS50893"/>
    </source>
</evidence>
<dbReference type="InterPro" id="IPR013563">
    <property type="entry name" value="Oligopep_ABC_C"/>
</dbReference>
<dbReference type="AlphaFoldDB" id="A0A7C3IY30"/>
<dbReference type="PANTHER" id="PTHR43297:SF14">
    <property type="entry name" value="ATPASE AAA-TYPE CORE DOMAIN-CONTAINING PROTEIN"/>
    <property type="match status" value="1"/>
</dbReference>
<evidence type="ECO:0000256" key="8">
    <source>
        <dbReference type="ARBA" id="ARBA00023136"/>
    </source>
</evidence>
<keyword evidence="7" id="KW-1278">Translocase</keyword>
<dbReference type="FunFam" id="3.40.50.300:FF:000016">
    <property type="entry name" value="Oligopeptide ABC transporter ATP-binding component"/>
    <property type="match status" value="1"/>
</dbReference>
<keyword evidence="5" id="KW-0547">Nucleotide-binding</keyword>
<dbReference type="Gene3D" id="3.40.50.300">
    <property type="entry name" value="P-loop containing nucleotide triphosphate hydrolases"/>
    <property type="match status" value="1"/>
</dbReference>
<dbReference type="GO" id="GO:0005886">
    <property type="term" value="C:plasma membrane"/>
    <property type="evidence" value="ECO:0007669"/>
    <property type="project" value="UniProtKB-SubCell"/>
</dbReference>
<dbReference type="Pfam" id="PF00005">
    <property type="entry name" value="ABC_tran"/>
    <property type="match status" value="1"/>
</dbReference>
<keyword evidence="6 10" id="KW-0067">ATP-binding</keyword>
<dbReference type="SUPFAM" id="SSF52540">
    <property type="entry name" value="P-loop containing nucleoside triphosphate hydrolases"/>
    <property type="match status" value="1"/>
</dbReference>
<dbReference type="InterPro" id="IPR017871">
    <property type="entry name" value="ABC_transporter-like_CS"/>
</dbReference>
<evidence type="ECO:0000256" key="6">
    <source>
        <dbReference type="ARBA" id="ARBA00022840"/>
    </source>
</evidence>
<dbReference type="GO" id="GO:0015833">
    <property type="term" value="P:peptide transport"/>
    <property type="evidence" value="ECO:0007669"/>
    <property type="project" value="InterPro"/>
</dbReference>
<evidence type="ECO:0000256" key="3">
    <source>
        <dbReference type="ARBA" id="ARBA00022475"/>
    </source>
</evidence>
<dbReference type="CDD" id="cd03257">
    <property type="entry name" value="ABC_NikE_OppD_transporters"/>
    <property type="match status" value="1"/>
</dbReference>
<dbReference type="PROSITE" id="PS50893">
    <property type="entry name" value="ABC_TRANSPORTER_2"/>
    <property type="match status" value="1"/>
</dbReference>
<protein>
    <submittedName>
        <fullName evidence="10">ABC transporter ATP-binding protein</fullName>
    </submittedName>
</protein>
<keyword evidence="2" id="KW-0813">Transport</keyword>
<comment type="subcellular location">
    <subcellularLocation>
        <location evidence="1">Cell membrane</location>
        <topology evidence="1">Peripheral membrane protein</topology>
    </subcellularLocation>
</comment>
<sequence>MSLLEIRDLKTYFFTEAGVVKALDGISFNVEKGCTVGLVGESGSGKSVTAQSVLRIVPKPGKTISGQVIFDGEELLSKSEGEMRKYRGKKISLIFQDPTSSLNPVFTIGNQLADIVIQHDKVKKDAALEQVIKTLKLVKLPDPEEALRRYPHQFSGGMKQRICIARALLLNPALLFADEPTTNLDVTIQAQIISLLMDLQKTMGMTLVMITHDMGIVTQMCKCVVVLYAGNVMEIGDISDIFKEPHPYTESLLKAVPRLDQTRQLITIPGNIPNLINPPTGCRFHPRCQYADEECKKTLPPLADVGNGHFVSCHRWFGLRRG</sequence>
<reference evidence="10" key="1">
    <citation type="journal article" date="2020" name="mSystems">
        <title>Genome- and Community-Level Interaction Insights into Carbon Utilization and Element Cycling Functions of Hydrothermarchaeota in Hydrothermal Sediment.</title>
        <authorList>
            <person name="Zhou Z."/>
            <person name="Liu Y."/>
            <person name="Xu W."/>
            <person name="Pan J."/>
            <person name="Luo Z.H."/>
            <person name="Li M."/>
        </authorList>
    </citation>
    <scope>NUCLEOTIDE SEQUENCE [LARGE SCALE GENOMIC DNA]</scope>
    <source>
        <strain evidence="10">SpSt-468</strain>
    </source>
</reference>
<comment type="caution">
    <text evidence="10">The sequence shown here is derived from an EMBL/GenBank/DDBJ whole genome shotgun (WGS) entry which is preliminary data.</text>
</comment>
<dbReference type="SMART" id="SM00382">
    <property type="entry name" value="AAA"/>
    <property type="match status" value="1"/>
</dbReference>
<evidence type="ECO:0000256" key="1">
    <source>
        <dbReference type="ARBA" id="ARBA00004202"/>
    </source>
</evidence>
<dbReference type="EMBL" id="DSTX01000013">
    <property type="protein sequence ID" value="HFK21110.1"/>
    <property type="molecule type" value="Genomic_DNA"/>
</dbReference>
<name>A0A7C3IY30_9CREN</name>
<dbReference type="InterPro" id="IPR027417">
    <property type="entry name" value="P-loop_NTPase"/>
</dbReference>
<dbReference type="InterPro" id="IPR003593">
    <property type="entry name" value="AAA+_ATPase"/>
</dbReference>
<accession>A0A7C3IY30</accession>
<evidence type="ECO:0000313" key="10">
    <source>
        <dbReference type="EMBL" id="HFK21110.1"/>
    </source>
</evidence>
<dbReference type="Pfam" id="PF08352">
    <property type="entry name" value="oligo_HPY"/>
    <property type="match status" value="1"/>
</dbReference>
<evidence type="ECO:0000256" key="4">
    <source>
        <dbReference type="ARBA" id="ARBA00022519"/>
    </source>
</evidence>